<evidence type="ECO:0000256" key="2">
    <source>
        <dbReference type="ARBA" id="ARBA00022475"/>
    </source>
</evidence>
<evidence type="ECO:0000313" key="9">
    <source>
        <dbReference type="Proteomes" id="UP000585638"/>
    </source>
</evidence>
<evidence type="ECO:0000256" key="3">
    <source>
        <dbReference type="ARBA" id="ARBA00022692"/>
    </source>
</evidence>
<comment type="subcellular location">
    <subcellularLocation>
        <location evidence="1">Cell membrane</location>
        <topology evidence="1">Multi-pass membrane protein</topology>
    </subcellularLocation>
</comment>
<keyword evidence="3 6" id="KW-0812">Transmembrane</keyword>
<evidence type="ECO:0000259" key="7">
    <source>
        <dbReference type="Pfam" id="PF13396"/>
    </source>
</evidence>
<evidence type="ECO:0000256" key="5">
    <source>
        <dbReference type="ARBA" id="ARBA00023136"/>
    </source>
</evidence>
<evidence type="ECO:0000256" key="1">
    <source>
        <dbReference type="ARBA" id="ARBA00004651"/>
    </source>
</evidence>
<keyword evidence="2" id="KW-1003">Cell membrane</keyword>
<dbReference type="RefSeq" id="WP_184867577.1">
    <property type="nucleotide sequence ID" value="NZ_BAAAWY010000050.1"/>
</dbReference>
<protein>
    <submittedName>
        <fullName evidence="8">Fatty acid desaturase</fullName>
    </submittedName>
</protein>
<dbReference type="InterPro" id="IPR027379">
    <property type="entry name" value="CLS_N"/>
</dbReference>
<gene>
    <name evidence="8" type="ORF">BJ998_007028</name>
</gene>
<proteinExistence type="predicted"/>
<dbReference type="GO" id="GO:0005886">
    <property type="term" value="C:plasma membrane"/>
    <property type="evidence" value="ECO:0007669"/>
    <property type="project" value="UniProtKB-SubCell"/>
</dbReference>
<comment type="caution">
    <text evidence="8">The sequence shown here is derived from an EMBL/GenBank/DDBJ whole genome shotgun (WGS) entry which is preliminary data.</text>
</comment>
<keyword evidence="5 6" id="KW-0472">Membrane</keyword>
<organism evidence="8 9">
    <name type="scientific">Kutzneria kofuensis</name>
    <dbReference type="NCBI Taxonomy" id="103725"/>
    <lineage>
        <taxon>Bacteria</taxon>
        <taxon>Bacillati</taxon>
        <taxon>Actinomycetota</taxon>
        <taxon>Actinomycetes</taxon>
        <taxon>Pseudonocardiales</taxon>
        <taxon>Pseudonocardiaceae</taxon>
        <taxon>Kutzneria</taxon>
    </lineage>
</organism>
<feature type="transmembrane region" description="Helical" evidence="6">
    <location>
        <begin position="35"/>
        <end position="54"/>
    </location>
</feature>
<keyword evidence="9" id="KW-1185">Reference proteome</keyword>
<sequence length="64" mass="7039">MTFTHLAIVLPMFVLYVVALVDVLRLDMDGSTRVGWVLGILVLPVVGAVAWLVFGRRTVRRASA</sequence>
<evidence type="ECO:0000256" key="6">
    <source>
        <dbReference type="SAM" id="Phobius"/>
    </source>
</evidence>
<name>A0A7W9KNJ5_9PSEU</name>
<dbReference type="AlphaFoldDB" id="A0A7W9KNJ5"/>
<dbReference type="Pfam" id="PF13396">
    <property type="entry name" value="PLDc_N"/>
    <property type="match status" value="1"/>
</dbReference>
<reference evidence="8 9" key="1">
    <citation type="submission" date="2020-08" db="EMBL/GenBank/DDBJ databases">
        <title>Sequencing the genomes of 1000 actinobacteria strains.</title>
        <authorList>
            <person name="Klenk H.-P."/>
        </authorList>
    </citation>
    <scope>NUCLEOTIDE SEQUENCE [LARGE SCALE GENOMIC DNA]</scope>
    <source>
        <strain evidence="8 9">DSM 43851</strain>
    </source>
</reference>
<keyword evidence="4 6" id="KW-1133">Transmembrane helix</keyword>
<dbReference type="EMBL" id="JACHIR010000001">
    <property type="protein sequence ID" value="MBB5895832.1"/>
    <property type="molecule type" value="Genomic_DNA"/>
</dbReference>
<evidence type="ECO:0000256" key="4">
    <source>
        <dbReference type="ARBA" id="ARBA00022989"/>
    </source>
</evidence>
<dbReference type="Proteomes" id="UP000585638">
    <property type="component" value="Unassembled WGS sequence"/>
</dbReference>
<feature type="domain" description="Cardiolipin synthase N-terminal" evidence="7">
    <location>
        <begin position="14"/>
        <end position="56"/>
    </location>
</feature>
<evidence type="ECO:0000313" key="8">
    <source>
        <dbReference type="EMBL" id="MBB5895832.1"/>
    </source>
</evidence>
<accession>A0A7W9KNJ5</accession>